<dbReference type="SUPFAM" id="SSF46689">
    <property type="entry name" value="Homeodomain-like"/>
    <property type="match status" value="2"/>
</dbReference>
<gene>
    <name evidence="5" type="ORF">BBD42_09395</name>
</gene>
<dbReference type="InterPro" id="IPR014710">
    <property type="entry name" value="RmlC-like_jellyroll"/>
</dbReference>
<dbReference type="InterPro" id="IPR020449">
    <property type="entry name" value="Tscrpt_reg_AraC-type_HTH"/>
</dbReference>
<keyword evidence="1" id="KW-0805">Transcription regulation</keyword>
<dbReference type="GO" id="GO:0003700">
    <property type="term" value="F:DNA-binding transcription factor activity"/>
    <property type="evidence" value="ECO:0007669"/>
    <property type="project" value="InterPro"/>
</dbReference>
<dbReference type="InterPro" id="IPR018060">
    <property type="entry name" value="HTH_AraC"/>
</dbReference>
<proteinExistence type="predicted"/>
<dbReference type="GO" id="GO:0043565">
    <property type="term" value="F:sequence-specific DNA binding"/>
    <property type="evidence" value="ECO:0007669"/>
    <property type="project" value="InterPro"/>
</dbReference>
<dbReference type="SUPFAM" id="SSF51215">
    <property type="entry name" value="Regulatory protein AraC"/>
    <property type="match status" value="1"/>
</dbReference>
<evidence type="ECO:0000256" key="2">
    <source>
        <dbReference type="ARBA" id="ARBA00023125"/>
    </source>
</evidence>
<sequence>MIDVDELAEMFAGGSYDIAEVHRFVIQPGNVLRGYKTMKHGLLFPVRGEARIRVDNATYDLQAGSIFHSPPNKLLHAHVTSQSEYEYYTVLYRFNNLYDTDSPSTFDTHFRLEPGVHSRIHEHLAMLLHHMHSTGGIGKLRVKELFLGIMHQVFVGCKHRESGGSDYPPDKKAIEEAVSYINGHYMDPLTLDELSELHAMSPKRFSYFFHKYTGFRPIDYVIHYRMERASELLKIGEFPIGDIAGSVGYSNPLYFSRIFKKKFGLSPSAYSQKQEHENL</sequence>
<dbReference type="EMBL" id="CP016808">
    <property type="protein sequence ID" value="ANY66649.1"/>
    <property type="molecule type" value="Genomic_DNA"/>
</dbReference>
<evidence type="ECO:0000256" key="1">
    <source>
        <dbReference type="ARBA" id="ARBA00023015"/>
    </source>
</evidence>
<dbReference type="PROSITE" id="PS01124">
    <property type="entry name" value="HTH_ARAC_FAMILY_2"/>
    <property type="match status" value="1"/>
</dbReference>
<dbReference type="PRINTS" id="PR00032">
    <property type="entry name" value="HTHARAC"/>
</dbReference>
<accession>A0A1B2DG54</accession>
<dbReference type="Gene3D" id="2.60.120.10">
    <property type="entry name" value="Jelly Rolls"/>
    <property type="match status" value="1"/>
</dbReference>
<dbReference type="PANTHER" id="PTHR43280">
    <property type="entry name" value="ARAC-FAMILY TRANSCRIPTIONAL REGULATOR"/>
    <property type="match status" value="1"/>
</dbReference>
<keyword evidence="3" id="KW-0804">Transcription</keyword>
<evidence type="ECO:0000313" key="5">
    <source>
        <dbReference type="EMBL" id="ANY66649.1"/>
    </source>
</evidence>
<dbReference type="InterPro" id="IPR009057">
    <property type="entry name" value="Homeodomain-like_sf"/>
</dbReference>
<keyword evidence="2" id="KW-0238">DNA-binding</keyword>
<dbReference type="AlphaFoldDB" id="A0A1B2DG54"/>
<reference evidence="5" key="1">
    <citation type="submission" date="2016-08" db="EMBL/GenBank/DDBJ databases">
        <title>Complete Genome Seqeunce of Paenibacillus sp. BIHB 4019 from tea rhizoplane.</title>
        <authorList>
            <person name="Thakur R."/>
            <person name="Swarnkar M.K."/>
            <person name="Gulati A."/>
        </authorList>
    </citation>
    <scope>NUCLEOTIDE SEQUENCE [LARGE SCALE GENOMIC DNA]</scope>
    <source>
        <strain evidence="5">BIHB4019</strain>
    </source>
</reference>
<dbReference type="InterPro" id="IPR003313">
    <property type="entry name" value="AraC-bd"/>
</dbReference>
<dbReference type="Pfam" id="PF02311">
    <property type="entry name" value="AraC_binding"/>
    <property type="match status" value="1"/>
</dbReference>
<feature type="domain" description="HTH araC/xylS-type" evidence="4">
    <location>
        <begin position="175"/>
        <end position="273"/>
    </location>
</feature>
<evidence type="ECO:0000259" key="4">
    <source>
        <dbReference type="PROSITE" id="PS01124"/>
    </source>
</evidence>
<dbReference type="InterPro" id="IPR037923">
    <property type="entry name" value="HTH-like"/>
</dbReference>
<dbReference type="Pfam" id="PF12833">
    <property type="entry name" value="HTH_18"/>
    <property type="match status" value="1"/>
</dbReference>
<dbReference type="RefSeq" id="WP_099517932.1">
    <property type="nucleotide sequence ID" value="NZ_CP016808.1"/>
</dbReference>
<evidence type="ECO:0000256" key="3">
    <source>
        <dbReference type="ARBA" id="ARBA00023163"/>
    </source>
</evidence>
<organism evidence="5">
    <name type="scientific">Paenibacillus sp. BIHB 4019</name>
    <dbReference type="NCBI Taxonomy" id="1870819"/>
    <lineage>
        <taxon>Bacteria</taxon>
        <taxon>Bacillati</taxon>
        <taxon>Bacillota</taxon>
        <taxon>Bacilli</taxon>
        <taxon>Bacillales</taxon>
        <taxon>Paenibacillaceae</taxon>
        <taxon>Paenibacillus</taxon>
    </lineage>
</organism>
<dbReference type="SMART" id="SM00342">
    <property type="entry name" value="HTH_ARAC"/>
    <property type="match status" value="1"/>
</dbReference>
<dbReference type="Gene3D" id="1.10.10.60">
    <property type="entry name" value="Homeodomain-like"/>
    <property type="match status" value="2"/>
</dbReference>
<protein>
    <submittedName>
        <fullName evidence="5">AraC family transcriptional regulator</fullName>
    </submittedName>
</protein>
<name>A0A1B2DG54_9BACL</name>
<dbReference type="PANTHER" id="PTHR43280:SF2">
    <property type="entry name" value="HTH-TYPE TRANSCRIPTIONAL REGULATOR EXSA"/>
    <property type="match status" value="1"/>
</dbReference>